<keyword evidence="2" id="KW-1185">Reference proteome</keyword>
<reference evidence="2" key="1">
    <citation type="journal article" date="2017" name="Nat. Ecol. Evol.">
        <title>Genome expansion and lineage-specific genetic innovations in the forest pathogenic fungi Armillaria.</title>
        <authorList>
            <person name="Sipos G."/>
            <person name="Prasanna A.N."/>
            <person name="Walter M.C."/>
            <person name="O'Connor E."/>
            <person name="Balint B."/>
            <person name="Krizsan K."/>
            <person name="Kiss B."/>
            <person name="Hess J."/>
            <person name="Varga T."/>
            <person name="Slot J."/>
            <person name="Riley R."/>
            <person name="Boka B."/>
            <person name="Rigling D."/>
            <person name="Barry K."/>
            <person name="Lee J."/>
            <person name="Mihaltcheva S."/>
            <person name="LaButti K."/>
            <person name="Lipzen A."/>
            <person name="Waldron R."/>
            <person name="Moloney N.M."/>
            <person name="Sperisen C."/>
            <person name="Kredics L."/>
            <person name="Vagvoelgyi C."/>
            <person name="Patrignani A."/>
            <person name="Fitzpatrick D."/>
            <person name="Nagy I."/>
            <person name="Doyle S."/>
            <person name="Anderson J.B."/>
            <person name="Grigoriev I.V."/>
            <person name="Gueldener U."/>
            <person name="Muensterkoetter M."/>
            <person name="Nagy L.G."/>
        </authorList>
    </citation>
    <scope>NUCLEOTIDE SEQUENCE [LARGE SCALE GENOMIC DNA]</scope>
    <source>
        <strain evidence="2">28-4</strain>
    </source>
</reference>
<name>A0A2H3BK45_9AGAR</name>
<dbReference type="AlphaFoldDB" id="A0A2H3BK45"/>
<evidence type="ECO:0000313" key="1">
    <source>
        <dbReference type="EMBL" id="PBK64937.1"/>
    </source>
</evidence>
<evidence type="ECO:0000313" key="2">
    <source>
        <dbReference type="Proteomes" id="UP000218334"/>
    </source>
</evidence>
<organism evidence="1 2">
    <name type="scientific">Armillaria solidipes</name>
    <dbReference type="NCBI Taxonomy" id="1076256"/>
    <lineage>
        <taxon>Eukaryota</taxon>
        <taxon>Fungi</taxon>
        <taxon>Dikarya</taxon>
        <taxon>Basidiomycota</taxon>
        <taxon>Agaricomycotina</taxon>
        <taxon>Agaricomycetes</taxon>
        <taxon>Agaricomycetidae</taxon>
        <taxon>Agaricales</taxon>
        <taxon>Marasmiineae</taxon>
        <taxon>Physalacriaceae</taxon>
        <taxon>Armillaria</taxon>
    </lineage>
</organism>
<gene>
    <name evidence="1" type="ORF">ARMSODRAFT_448439</name>
</gene>
<proteinExistence type="predicted"/>
<sequence length="126" mass="14624">MHQKLLQLSPAFPLLISEISLGVANRQHLNVINAWNTGLNVCFLMMSPHASPRLWYCKGIPYSSFLHIDSPIWRHLSLMLLILDENYLRFVYGPIYATLRPRYFIIAFSDSVLRIFILNNIDHLLA</sequence>
<protein>
    <submittedName>
        <fullName evidence="1">Uncharacterized protein</fullName>
    </submittedName>
</protein>
<dbReference type="Proteomes" id="UP000218334">
    <property type="component" value="Unassembled WGS sequence"/>
</dbReference>
<dbReference type="EMBL" id="KZ293448">
    <property type="protein sequence ID" value="PBK64937.1"/>
    <property type="molecule type" value="Genomic_DNA"/>
</dbReference>
<accession>A0A2H3BK45</accession>